<dbReference type="SUPFAM" id="SSF144232">
    <property type="entry name" value="HIT/MYND zinc finger-like"/>
    <property type="match status" value="1"/>
</dbReference>
<evidence type="ECO:0000256" key="1">
    <source>
        <dbReference type="ARBA" id="ARBA00022723"/>
    </source>
</evidence>
<evidence type="ECO:0000313" key="7">
    <source>
        <dbReference type="Proteomes" id="UP000807025"/>
    </source>
</evidence>
<evidence type="ECO:0000259" key="5">
    <source>
        <dbReference type="PROSITE" id="PS50865"/>
    </source>
</evidence>
<reference evidence="6" key="1">
    <citation type="submission" date="2020-11" db="EMBL/GenBank/DDBJ databases">
        <authorList>
            <consortium name="DOE Joint Genome Institute"/>
            <person name="Ahrendt S."/>
            <person name="Riley R."/>
            <person name="Andreopoulos W."/>
            <person name="Labutti K."/>
            <person name="Pangilinan J."/>
            <person name="Ruiz-Duenas F.J."/>
            <person name="Barrasa J.M."/>
            <person name="Sanchez-Garcia M."/>
            <person name="Camarero S."/>
            <person name="Miyauchi S."/>
            <person name="Serrano A."/>
            <person name="Linde D."/>
            <person name="Babiker R."/>
            <person name="Drula E."/>
            <person name="Ayuso-Fernandez I."/>
            <person name="Pacheco R."/>
            <person name="Padilla G."/>
            <person name="Ferreira P."/>
            <person name="Barriuso J."/>
            <person name="Kellner H."/>
            <person name="Castanera R."/>
            <person name="Alfaro M."/>
            <person name="Ramirez L."/>
            <person name="Pisabarro A.G."/>
            <person name="Kuo A."/>
            <person name="Tritt A."/>
            <person name="Lipzen A."/>
            <person name="He G."/>
            <person name="Yan M."/>
            <person name="Ng V."/>
            <person name="Cullen D."/>
            <person name="Martin F."/>
            <person name="Rosso M.-N."/>
            <person name="Henrissat B."/>
            <person name="Hibbett D."/>
            <person name="Martinez A.T."/>
            <person name="Grigoriev I.V."/>
        </authorList>
    </citation>
    <scope>NUCLEOTIDE SEQUENCE</scope>
    <source>
        <strain evidence="6">ATCC 90797</strain>
    </source>
</reference>
<keyword evidence="1" id="KW-0479">Metal-binding</keyword>
<keyword evidence="7" id="KW-1185">Reference proteome</keyword>
<accession>A0A9P6A8X5</accession>
<keyword evidence="2 4" id="KW-0863">Zinc-finger</keyword>
<evidence type="ECO:0000256" key="4">
    <source>
        <dbReference type="PROSITE-ProRule" id="PRU00134"/>
    </source>
</evidence>
<keyword evidence="3" id="KW-0862">Zinc</keyword>
<evidence type="ECO:0000256" key="2">
    <source>
        <dbReference type="ARBA" id="ARBA00022771"/>
    </source>
</evidence>
<dbReference type="Pfam" id="PF01753">
    <property type="entry name" value="zf-MYND"/>
    <property type="match status" value="1"/>
</dbReference>
<proteinExistence type="predicted"/>
<sequence>MYSCIVSITGRFQKLTSLRSKRTWVADDGQTCVGCKLQSGSNAASSQKDFKQCSACKKVWYCSADCQKDDWVRHIFDCDTNQEITTAHHLALAIRDKSLPTDHVTLVEYGFTRAPTKHEKLQLWI</sequence>
<name>A0A9P6A8X5_PLEER</name>
<protein>
    <recommendedName>
        <fullName evidence="5">MYND-type domain-containing protein</fullName>
    </recommendedName>
</protein>
<evidence type="ECO:0000313" key="6">
    <source>
        <dbReference type="EMBL" id="KAF9499291.1"/>
    </source>
</evidence>
<dbReference type="OrthoDB" id="4851849at2759"/>
<dbReference type="AlphaFoldDB" id="A0A9P6A8X5"/>
<dbReference type="InterPro" id="IPR002893">
    <property type="entry name" value="Znf_MYND"/>
</dbReference>
<gene>
    <name evidence="6" type="ORF">BDN71DRAFT_1524918</name>
</gene>
<organism evidence="6 7">
    <name type="scientific">Pleurotus eryngii</name>
    <name type="common">Boletus of the steppes</name>
    <dbReference type="NCBI Taxonomy" id="5323"/>
    <lineage>
        <taxon>Eukaryota</taxon>
        <taxon>Fungi</taxon>
        <taxon>Dikarya</taxon>
        <taxon>Basidiomycota</taxon>
        <taxon>Agaricomycotina</taxon>
        <taxon>Agaricomycetes</taxon>
        <taxon>Agaricomycetidae</taxon>
        <taxon>Agaricales</taxon>
        <taxon>Pleurotineae</taxon>
        <taxon>Pleurotaceae</taxon>
        <taxon>Pleurotus</taxon>
    </lineage>
</organism>
<evidence type="ECO:0000256" key="3">
    <source>
        <dbReference type="ARBA" id="ARBA00022833"/>
    </source>
</evidence>
<comment type="caution">
    <text evidence="6">The sequence shown here is derived from an EMBL/GenBank/DDBJ whole genome shotgun (WGS) entry which is preliminary data.</text>
</comment>
<dbReference type="Proteomes" id="UP000807025">
    <property type="component" value="Unassembled WGS sequence"/>
</dbReference>
<dbReference type="GO" id="GO:0008270">
    <property type="term" value="F:zinc ion binding"/>
    <property type="evidence" value="ECO:0007669"/>
    <property type="project" value="UniProtKB-KW"/>
</dbReference>
<dbReference type="PROSITE" id="PS01360">
    <property type="entry name" value="ZF_MYND_1"/>
    <property type="match status" value="1"/>
</dbReference>
<dbReference type="Gene3D" id="6.10.140.2220">
    <property type="match status" value="1"/>
</dbReference>
<dbReference type="PROSITE" id="PS50865">
    <property type="entry name" value="ZF_MYND_2"/>
    <property type="match status" value="1"/>
</dbReference>
<feature type="domain" description="MYND-type" evidence="5">
    <location>
        <begin position="32"/>
        <end position="78"/>
    </location>
</feature>
<dbReference type="EMBL" id="MU154533">
    <property type="protein sequence ID" value="KAF9499291.1"/>
    <property type="molecule type" value="Genomic_DNA"/>
</dbReference>